<protein>
    <recommendedName>
        <fullName evidence="4">DUF4345 domain-containing protein</fullName>
    </recommendedName>
</protein>
<evidence type="ECO:0000256" key="1">
    <source>
        <dbReference type="SAM" id="Phobius"/>
    </source>
</evidence>
<keyword evidence="1" id="KW-0472">Membrane</keyword>
<dbReference type="EMBL" id="BAABBV010000001">
    <property type="protein sequence ID" value="GAA4157736.1"/>
    <property type="molecule type" value="Genomic_DNA"/>
</dbReference>
<evidence type="ECO:0008006" key="4">
    <source>
        <dbReference type="Google" id="ProtNLM"/>
    </source>
</evidence>
<proteinExistence type="predicted"/>
<keyword evidence="1" id="KW-1133">Transmembrane helix</keyword>
<sequence>MLEPRAVARAQGAFNSVNGLWPLLHLRSFEAVFGRKTDHWLVRTVAGFLLVVGLVQLTADTDAPSLRLVRRIGVGTSLVLGTIDVIYAPRRRISRLYLLDAAAEAALVTAWALARGAAAAPARRRARRRRRR</sequence>
<name>A0ABP7ZHD5_9MICO</name>
<dbReference type="RefSeq" id="WP_344790611.1">
    <property type="nucleotide sequence ID" value="NZ_BAABBV010000001.1"/>
</dbReference>
<gene>
    <name evidence="2" type="ORF">GCM10022286_09620</name>
</gene>
<accession>A0ABP7ZHD5</accession>
<reference evidence="2" key="1">
    <citation type="journal article" date="2014" name="Int. J. Syst. Evol. Microbiol.">
        <title>Complete genome of a new Firmicutes species belonging to the dominant human colonic microbiota ('Ruminococcus bicirculans') reveals two chromosomes and a selective capacity to utilize plant glucans.</title>
        <authorList>
            <consortium name="NISC Comparative Sequencing Program"/>
            <person name="Wegmann U."/>
            <person name="Louis P."/>
            <person name="Goesmann A."/>
            <person name="Henrissat B."/>
            <person name="Duncan S.H."/>
            <person name="Flint H.J."/>
        </authorList>
    </citation>
    <scope>NUCLEOTIDE SEQUENCE</scope>
    <source>
        <strain evidence="2">JCM 17590</strain>
    </source>
</reference>
<keyword evidence="1" id="KW-0812">Transmembrane</keyword>
<evidence type="ECO:0000313" key="2">
    <source>
        <dbReference type="EMBL" id="GAA4157736.1"/>
    </source>
</evidence>
<feature type="transmembrane region" description="Helical" evidence="1">
    <location>
        <begin position="71"/>
        <end position="89"/>
    </location>
</feature>
<reference evidence="2" key="2">
    <citation type="submission" date="2023-12" db="EMBL/GenBank/DDBJ databases">
        <authorList>
            <person name="Sun Q."/>
            <person name="Inoue M."/>
        </authorList>
    </citation>
    <scope>NUCLEOTIDE SEQUENCE</scope>
    <source>
        <strain evidence="2">JCM 17590</strain>
    </source>
</reference>
<keyword evidence="3" id="KW-1185">Reference proteome</keyword>
<dbReference type="Proteomes" id="UP001415169">
    <property type="component" value="Unassembled WGS sequence"/>
</dbReference>
<comment type="caution">
    <text evidence="2">The sequence shown here is derived from an EMBL/GenBank/DDBJ whole genome shotgun (WGS) entry which is preliminary data.</text>
</comment>
<feature type="transmembrane region" description="Helical" evidence="1">
    <location>
        <begin position="40"/>
        <end position="59"/>
    </location>
</feature>
<organism evidence="2 3">
    <name type="scientific">Gryllotalpicola daejeonensis</name>
    <dbReference type="NCBI Taxonomy" id="993087"/>
    <lineage>
        <taxon>Bacteria</taxon>
        <taxon>Bacillati</taxon>
        <taxon>Actinomycetota</taxon>
        <taxon>Actinomycetes</taxon>
        <taxon>Micrococcales</taxon>
        <taxon>Microbacteriaceae</taxon>
        <taxon>Gryllotalpicola</taxon>
    </lineage>
</organism>
<evidence type="ECO:0000313" key="3">
    <source>
        <dbReference type="Proteomes" id="UP001415169"/>
    </source>
</evidence>